<evidence type="ECO:0000313" key="3">
    <source>
        <dbReference type="EMBL" id="AOW81133.1"/>
    </source>
</evidence>
<keyword evidence="6" id="KW-1185">Reference proteome</keyword>
<dbReference type="Proteomes" id="UP000186165">
    <property type="component" value="Chromosome"/>
</dbReference>
<dbReference type="EMBL" id="CP016804">
    <property type="protein sequence ID" value="APE96475.1"/>
    <property type="molecule type" value="Genomic_DNA"/>
</dbReference>
<accession>A0A1D8S701</accession>
<organism evidence="3 5">
    <name type="scientific">Halodesulfurarchaeum formicicum</name>
    <dbReference type="NCBI Taxonomy" id="1873524"/>
    <lineage>
        <taxon>Archaea</taxon>
        <taxon>Methanobacteriati</taxon>
        <taxon>Methanobacteriota</taxon>
        <taxon>Stenosarchaea group</taxon>
        <taxon>Halobacteria</taxon>
        <taxon>Halobacteriales</taxon>
        <taxon>Halobacteriaceae</taxon>
        <taxon>Halodesulfurarchaeum</taxon>
    </lineage>
</organism>
<proteinExistence type="predicted"/>
<accession>A0A1J1AF89</accession>
<protein>
    <submittedName>
        <fullName evidence="3">Uncharacterized protein</fullName>
    </submittedName>
</protein>
<dbReference type="KEGG" id="halh:HTSR_1971"/>
<sequence>MLLAVVAAGPAAAVSVSDATAPDTVEVGSTVDVTYTVEDLYTNYNEWNLEGATELESVTWTVTTYDLSDSQLDKQQYNGQEFSHTLDKEGDVAMVEVRVQGTVPEWSNWSYEPAQSITLADFTESQSGGAENDLLTSTARPYTESSQAARTALDDATAAIQDAEDAGVDVTEATDRLDNARSAFNSGNFENAQDLAGDAQASAESAQQQSQRTSTLLMIGGVVVVLAILAGVGYWYLSNRETYDKLG</sequence>
<dbReference type="Proteomes" id="UP000185608">
    <property type="component" value="Chromosome"/>
</dbReference>
<keyword evidence="2" id="KW-0472">Membrane</keyword>
<reference evidence="3 5" key="1">
    <citation type="submission" date="2016-06" db="EMBL/GenBank/DDBJ databases">
        <title>Discovery of anaerobic lithoheterotrophic haloarchaeon capable of sulfur respiration by hydrogen and formate.</title>
        <authorList>
            <person name="Sorokin D.Y."/>
            <person name="Kublanov I.V."/>
            <person name="Roman P."/>
            <person name="Sinninghe Damste J.S."/>
            <person name="Golyshin P.N."/>
            <person name="Rojo D."/>
            <person name="Ciordia S."/>
            <person name="Mena Md.C."/>
            <person name="Ferrer M."/>
            <person name="Smedile F."/>
            <person name="Messina E."/>
            <person name="La Cono V."/>
            <person name="Yakimov M.M."/>
        </authorList>
    </citation>
    <scope>NUCLEOTIDE SEQUENCE [LARGE SCALE GENOMIC DNA]</scope>
    <source>
        <strain evidence="3 5">HTSR1</strain>
    </source>
</reference>
<gene>
    <name evidence="4" type="ORF">HSR6_2046</name>
    <name evidence="3" type="ORF">HTSR_1971</name>
</gene>
<keyword evidence="2" id="KW-0812">Transmembrane</keyword>
<feature type="transmembrane region" description="Helical" evidence="2">
    <location>
        <begin position="216"/>
        <end position="237"/>
    </location>
</feature>
<dbReference type="KEGG" id="hhsr:HSR6_2046"/>
<reference evidence="4" key="3">
    <citation type="journal article" date="2017" name="ISME J.">
        <title>Discovery of anaerobic lithoheterotrophic haloarchaea, ubiquitous in hypersaline habitats.</title>
        <authorList>
            <person name="Sorokin D.Y."/>
            <person name="Messina E."/>
            <person name="Smedile F."/>
            <person name="Roman P."/>
            <person name="Damste J.S.S."/>
            <person name="Ciordia S."/>
            <person name="Mena M.C."/>
            <person name="Ferrer M."/>
            <person name="Golyshin P.N."/>
            <person name="Kublanov I.V."/>
            <person name="Samarov N.I."/>
            <person name="Toshchakov S.V."/>
            <person name="La Cono V."/>
            <person name="Yakimov M.M."/>
        </authorList>
    </citation>
    <scope>NUCLEOTIDE SEQUENCE</scope>
    <source>
        <strain evidence="4">HSR6</strain>
    </source>
</reference>
<evidence type="ECO:0000313" key="6">
    <source>
        <dbReference type="Proteomes" id="UP000186165"/>
    </source>
</evidence>
<dbReference type="Gene3D" id="1.20.1270.390">
    <property type="match status" value="1"/>
</dbReference>
<feature type="coiled-coil region" evidence="1">
    <location>
        <begin position="146"/>
        <end position="209"/>
    </location>
</feature>
<evidence type="ECO:0000256" key="1">
    <source>
        <dbReference type="SAM" id="Coils"/>
    </source>
</evidence>
<dbReference type="STRING" id="1873524.HSR6_2046"/>
<keyword evidence="1" id="KW-0175">Coiled coil</keyword>
<dbReference type="EMBL" id="CP016070">
    <property type="protein sequence ID" value="AOW81133.1"/>
    <property type="molecule type" value="Genomic_DNA"/>
</dbReference>
<evidence type="ECO:0000256" key="2">
    <source>
        <dbReference type="SAM" id="Phobius"/>
    </source>
</evidence>
<reference evidence="6" key="2">
    <citation type="submission" date="2016-08" db="EMBL/GenBank/DDBJ databases">
        <title>Discovery of first anaerobic lithoheterotrophic haloarchae widely represented in hypersaline habitats.</title>
        <authorList>
            <person name="Sorokin D.Y."/>
            <person name="Kublanov I.V."/>
            <person name="Roman P."/>
            <person name="Sinninghe Damste J.S."/>
            <person name="Golyshin P.N."/>
            <person name="Rojo D."/>
            <person name="Ciordia S."/>
            <person name="Mena Md.C."/>
            <person name="Ferrer M."/>
            <person name="Smedile F."/>
            <person name="Messina E."/>
            <person name="La Cono V."/>
            <person name="Yakimov M.M."/>
        </authorList>
    </citation>
    <scope>NUCLEOTIDE SEQUENCE [LARGE SCALE GENOMIC DNA]</scope>
    <source>
        <strain evidence="6">HSR6</strain>
    </source>
</reference>
<name>A0A1D8S701_9EURY</name>
<keyword evidence="2" id="KW-1133">Transmembrane helix</keyword>
<evidence type="ECO:0000313" key="4">
    <source>
        <dbReference type="EMBL" id="APE96475.1"/>
    </source>
</evidence>
<evidence type="ECO:0000313" key="5">
    <source>
        <dbReference type="Proteomes" id="UP000185608"/>
    </source>
</evidence>
<dbReference type="AlphaFoldDB" id="A0A1D8S701"/>